<evidence type="ECO:0000256" key="1">
    <source>
        <dbReference type="ARBA" id="ARBA00010333"/>
    </source>
</evidence>
<dbReference type="EMBL" id="JAFIRR010000120">
    <property type="protein sequence ID" value="MCO6418177.1"/>
    <property type="molecule type" value="Genomic_DNA"/>
</dbReference>
<keyword evidence="2" id="KW-0813">Transport</keyword>
<gene>
    <name evidence="6" type="ORF">JYK14_18700</name>
</gene>
<evidence type="ECO:0000313" key="7">
    <source>
        <dbReference type="Proteomes" id="UP001523392"/>
    </source>
</evidence>
<keyword evidence="3 4" id="KW-0732">Signal</keyword>
<dbReference type="InterPro" id="IPR051455">
    <property type="entry name" value="Bact_solute-bind_prot3"/>
</dbReference>
<evidence type="ECO:0000256" key="3">
    <source>
        <dbReference type="ARBA" id="ARBA00022729"/>
    </source>
</evidence>
<dbReference type="Proteomes" id="UP001523392">
    <property type="component" value="Unassembled WGS sequence"/>
</dbReference>
<evidence type="ECO:0000256" key="2">
    <source>
        <dbReference type="ARBA" id="ARBA00022448"/>
    </source>
</evidence>
<comment type="similarity">
    <text evidence="1">Belongs to the bacterial solute-binding protein 3 family.</text>
</comment>
<comment type="caution">
    <text evidence="6">The sequence shown here is derived from an EMBL/GenBank/DDBJ whole genome shotgun (WGS) entry which is preliminary data.</text>
</comment>
<feature type="chain" id="PRO_5047175201" evidence="4">
    <location>
        <begin position="20"/>
        <end position="344"/>
    </location>
</feature>
<dbReference type="RefSeq" id="WP_252954805.1">
    <property type="nucleotide sequence ID" value="NZ_JAFIRR010000120.1"/>
</dbReference>
<dbReference type="SMART" id="SM00062">
    <property type="entry name" value="PBPb"/>
    <property type="match status" value="1"/>
</dbReference>
<sequence>MRLPAALLLLLGALAPAAAQQASQAPAGATLSTVRARGALSCGISTGDPAWSQPDSRGEWQGMDADICRAVAAAVLGDAKKLVWQHLTGQNRFPALTTGQVEMLTRTTTWTFMRDSSLGVNFTAPYFYDGQGFLVRANAGITSAKQLDGATICFTSASTHELNLQDWSRSQGIRFTPVIFADKDEARRAYESNRCDSYTGDASQLAAVRAAFPDPAEHVLLADRISKEPYAPAVRQGDDQWFDIVRYVVYGLVEAEELGITQANADQMLAESPSPAVQRLLGKTGGLGASLGLDRAFLLNAIKAVGNYGEVYDRHLGEGSAVKLARGPNALWNRGGIMISPPMR</sequence>
<feature type="signal peptide" evidence="4">
    <location>
        <begin position="1"/>
        <end position="19"/>
    </location>
</feature>
<accession>A0ABT1D8B9</accession>
<reference evidence="6 7" key="1">
    <citation type="submission" date="2021-12" db="EMBL/GenBank/DDBJ databases">
        <title>Siccirubricoccus leaddurans sp. nov., a high concentration Zn2+ tolerance bacterium.</title>
        <authorList>
            <person name="Cao Y."/>
        </authorList>
    </citation>
    <scope>NUCLEOTIDE SEQUENCE [LARGE SCALE GENOMIC DNA]</scope>
    <source>
        <strain evidence="6 7">KC 17139</strain>
    </source>
</reference>
<evidence type="ECO:0000256" key="4">
    <source>
        <dbReference type="SAM" id="SignalP"/>
    </source>
</evidence>
<dbReference type="Pfam" id="PF00497">
    <property type="entry name" value="SBP_bac_3"/>
    <property type="match status" value="1"/>
</dbReference>
<keyword evidence="7" id="KW-1185">Reference proteome</keyword>
<dbReference type="SUPFAM" id="SSF53850">
    <property type="entry name" value="Periplasmic binding protein-like II"/>
    <property type="match status" value="1"/>
</dbReference>
<dbReference type="CDD" id="cd13692">
    <property type="entry name" value="PBP2_BztA"/>
    <property type="match status" value="1"/>
</dbReference>
<evidence type="ECO:0000313" key="6">
    <source>
        <dbReference type="EMBL" id="MCO6418177.1"/>
    </source>
</evidence>
<dbReference type="PANTHER" id="PTHR30085:SF7">
    <property type="entry name" value="AMINO-ACID ABC TRANSPORTER-BINDING PROTEIN YHDW-RELATED"/>
    <property type="match status" value="1"/>
</dbReference>
<organism evidence="6 7">
    <name type="scientific">Siccirubricoccus soli</name>
    <dbReference type="NCBI Taxonomy" id="2899147"/>
    <lineage>
        <taxon>Bacteria</taxon>
        <taxon>Pseudomonadati</taxon>
        <taxon>Pseudomonadota</taxon>
        <taxon>Alphaproteobacteria</taxon>
        <taxon>Acetobacterales</taxon>
        <taxon>Roseomonadaceae</taxon>
        <taxon>Siccirubricoccus</taxon>
    </lineage>
</organism>
<dbReference type="Gene3D" id="3.40.190.10">
    <property type="entry name" value="Periplasmic binding protein-like II"/>
    <property type="match status" value="2"/>
</dbReference>
<name>A0ABT1D8B9_9PROT</name>
<evidence type="ECO:0000259" key="5">
    <source>
        <dbReference type="SMART" id="SM00062"/>
    </source>
</evidence>
<dbReference type="InterPro" id="IPR001638">
    <property type="entry name" value="Solute-binding_3/MltF_N"/>
</dbReference>
<proteinExistence type="inferred from homology"/>
<protein>
    <submittedName>
        <fullName evidence="6">Amino acid ABC transporter substrate-binding protein</fullName>
    </submittedName>
</protein>
<dbReference type="PANTHER" id="PTHR30085">
    <property type="entry name" value="AMINO ACID ABC TRANSPORTER PERMEASE"/>
    <property type="match status" value="1"/>
</dbReference>
<feature type="domain" description="Solute-binding protein family 3/N-terminal" evidence="5">
    <location>
        <begin position="39"/>
        <end position="268"/>
    </location>
</feature>